<name>A0AAW9PWY8_9CYAN</name>
<accession>A0AAW9PWY8</accession>
<keyword evidence="3" id="KW-1185">Reference proteome</keyword>
<organism evidence="2 3">
    <name type="scientific">Tumidithrix elongata BACA0141</name>
    <dbReference type="NCBI Taxonomy" id="2716417"/>
    <lineage>
        <taxon>Bacteria</taxon>
        <taxon>Bacillati</taxon>
        <taxon>Cyanobacteriota</taxon>
        <taxon>Cyanophyceae</taxon>
        <taxon>Pseudanabaenales</taxon>
        <taxon>Pseudanabaenaceae</taxon>
        <taxon>Tumidithrix</taxon>
        <taxon>Tumidithrix elongata</taxon>
    </lineage>
</organism>
<keyword evidence="1" id="KW-1133">Transmembrane helix</keyword>
<gene>
    <name evidence="2" type="ORF">V2H45_25275</name>
</gene>
<dbReference type="InterPro" id="IPR051533">
    <property type="entry name" value="WaaL-like"/>
</dbReference>
<dbReference type="PANTHER" id="PTHR37422:SF13">
    <property type="entry name" value="LIPOPOLYSACCHARIDE BIOSYNTHESIS PROTEIN PA4999-RELATED"/>
    <property type="match status" value="1"/>
</dbReference>
<feature type="transmembrane region" description="Helical" evidence="1">
    <location>
        <begin position="182"/>
        <end position="203"/>
    </location>
</feature>
<dbReference type="Proteomes" id="UP001333818">
    <property type="component" value="Unassembled WGS sequence"/>
</dbReference>
<keyword evidence="1" id="KW-0812">Transmembrane</keyword>
<comment type="caution">
    <text evidence="2">The sequence shown here is derived from an EMBL/GenBank/DDBJ whole genome shotgun (WGS) entry which is preliminary data.</text>
</comment>
<sequence length="275" mass="29702">MGIYGVYQYLTSPGWDVLWMVNTGQGDYKEGGGFRLFSTMQSIEPFSAFMAAGLMILFTDSGFLRFPAAAVGYLAFLLSLVRSAWLGWLGGLLILIGSLKAKYQMRLFVIILAMAILVIPVVASGPFSEKIGARLQTLSNVKEDDSFSARQENLNATFERNLFNVLGSGIGLGNSDNAILSMLYSLGWIGVIGYAGGLVVLIMQLFQHPEGGSNLFLGTARAVIATCLIRLPANGTAITGVGGVILWGFLGLTIASQRYYQDRLVRNSIDDTVDI</sequence>
<dbReference type="PANTHER" id="PTHR37422">
    <property type="entry name" value="TEICHURONIC ACID BIOSYNTHESIS PROTEIN TUAE"/>
    <property type="match status" value="1"/>
</dbReference>
<feature type="transmembrane region" description="Helical" evidence="1">
    <location>
        <begin position="70"/>
        <end position="95"/>
    </location>
</feature>
<reference evidence="2" key="1">
    <citation type="submission" date="2024-01" db="EMBL/GenBank/DDBJ databases">
        <title>Bank of Algae and Cyanobacteria of the Azores (BACA) strain genomes.</title>
        <authorList>
            <person name="Luz R."/>
            <person name="Cordeiro R."/>
            <person name="Fonseca A."/>
            <person name="Goncalves V."/>
        </authorList>
    </citation>
    <scope>NUCLEOTIDE SEQUENCE</scope>
    <source>
        <strain evidence="2">BACA0141</strain>
    </source>
</reference>
<evidence type="ECO:0000313" key="2">
    <source>
        <dbReference type="EMBL" id="MEE3720054.1"/>
    </source>
</evidence>
<dbReference type="AlphaFoldDB" id="A0AAW9PWY8"/>
<feature type="transmembrane region" description="Helical" evidence="1">
    <location>
        <begin position="45"/>
        <end position="64"/>
    </location>
</feature>
<protein>
    <recommendedName>
        <fullName evidence="4">Integral membrane protein</fullName>
    </recommendedName>
</protein>
<dbReference type="EMBL" id="JAZBJZ010000221">
    <property type="protein sequence ID" value="MEE3720054.1"/>
    <property type="molecule type" value="Genomic_DNA"/>
</dbReference>
<evidence type="ECO:0008006" key="4">
    <source>
        <dbReference type="Google" id="ProtNLM"/>
    </source>
</evidence>
<dbReference type="RefSeq" id="WP_330486494.1">
    <property type="nucleotide sequence ID" value="NZ_JAZBJZ010000221.1"/>
</dbReference>
<keyword evidence="1" id="KW-0472">Membrane</keyword>
<feature type="transmembrane region" description="Helical" evidence="1">
    <location>
        <begin position="107"/>
        <end position="127"/>
    </location>
</feature>
<evidence type="ECO:0000313" key="3">
    <source>
        <dbReference type="Proteomes" id="UP001333818"/>
    </source>
</evidence>
<evidence type="ECO:0000256" key="1">
    <source>
        <dbReference type="SAM" id="Phobius"/>
    </source>
</evidence>
<feature type="transmembrane region" description="Helical" evidence="1">
    <location>
        <begin position="237"/>
        <end position="256"/>
    </location>
</feature>
<proteinExistence type="predicted"/>